<reference evidence="2 3" key="1">
    <citation type="submission" date="2019-05" db="EMBL/GenBank/DDBJ databases">
        <title>Emergence of the Ug99 lineage of the wheat stem rust pathogen through somatic hybridization.</title>
        <authorList>
            <person name="Li F."/>
            <person name="Upadhyaya N.M."/>
            <person name="Sperschneider J."/>
            <person name="Matny O."/>
            <person name="Nguyen-Phuc H."/>
            <person name="Mago R."/>
            <person name="Raley C."/>
            <person name="Miller M.E."/>
            <person name="Silverstein K.A.T."/>
            <person name="Henningsen E."/>
            <person name="Hirsch C.D."/>
            <person name="Visser B."/>
            <person name="Pretorius Z.A."/>
            <person name="Steffenson B.J."/>
            <person name="Schwessinger B."/>
            <person name="Dodds P.N."/>
            <person name="Figueroa M."/>
        </authorList>
    </citation>
    <scope>NUCLEOTIDE SEQUENCE [LARGE SCALE GENOMIC DNA]</scope>
    <source>
        <strain evidence="2 3">Ug99</strain>
    </source>
</reference>
<sequence>MIAGSPHKEMKQHLGGDQLLKASSQFFSSPQVPNPSTSALTNFKQKSIAQLFRNHGGPAMGIPFMKANPFGDHKPSGSQLAKRDPYGDQKPSGIHNPWAHESDEDCSVDDPNDSVSRLLAPNMFLNLPNHLDPTSPYCNLPARLKDSHEFLTQAVQNINFTHNATVADARQELGLVEMSNYFASTQPANRARVFNELLDLNFNTSDIQSFITSVRTINSRLFEIGIDLPQDLVA</sequence>
<protein>
    <submittedName>
        <fullName evidence="2">Uncharacterized protein</fullName>
    </submittedName>
</protein>
<feature type="region of interest" description="Disordered" evidence="1">
    <location>
        <begin position="68"/>
        <end position="111"/>
    </location>
</feature>
<evidence type="ECO:0000256" key="1">
    <source>
        <dbReference type="SAM" id="MobiDB-lite"/>
    </source>
</evidence>
<organism evidence="2 3">
    <name type="scientific">Puccinia graminis f. sp. tritici</name>
    <dbReference type="NCBI Taxonomy" id="56615"/>
    <lineage>
        <taxon>Eukaryota</taxon>
        <taxon>Fungi</taxon>
        <taxon>Dikarya</taxon>
        <taxon>Basidiomycota</taxon>
        <taxon>Pucciniomycotina</taxon>
        <taxon>Pucciniomycetes</taxon>
        <taxon>Pucciniales</taxon>
        <taxon>Pucciniaceae</taxon>
        <taxon>Puccinia</taxon>
    </lineage>
</organism>
<feature type="compositionally biased region" description="Acidic residues" evidence="1">
    <location>
        <begin position="102"/>
        <end position="111"/>
    </location>
</feature>
<accession>A0A5B0MM50</accession>
<evidence type="ECO:0000313" key="3">
    <source>
        <dbReference type="Proteomes" id="UP000325313"/>
    </source>
</evidence>
<dbReference type="Proteomes" id="UP000325313">
    <property type="component" value="Unassembled WGS sequence"/>
</dbReference>
<dbReference type="EMBL" id="VDEP01000456">
    <property type="protein sequence ID" value="KAA1077114.1"/>
    <property type="molecule type" value="Genomic_DNA"/>
</dbReference>
<feature type="compositionally biased region" description="Basic and acidic residues" evidence="1">
    <location>
        <begin position="71"/>
        <end position="87"/>
    </location>
</feature>
<proteinExistence type="predicted"/>
<evidence type="ECO:0000313" key="2">
    <source>
        <dbReference type="EMBL" id="KAA1077114.1"/>
    </source>
</evidence>
<comment type="caution">
    <text evidence="2">The sequence shown here is derived from an EMBL/GenBank/DDBJ whole genome shotgun (WGS) entry which is preliminary data.</text>
</comment>
<dbReference type="AlphaFoldDB" id="A0A5B0MM50"/>
<gene>
    <name evidence="2" type="ORF">PGTUg99_003090</name>
</gene>
<name>A0A5B0MM50_PUCGR</name>